<dbReference type="KEGG" id="aba:Acid345_3705"/>
<dbReference type="SUPFAM" id="SSF46626">
    <property type="entry name" value="Cytochrome c"/>
    <property type="match status" value="1"/>
</dbReference>
<dbReference type="eggNOG" id="COG2010">
    <property type="taxonomic scope" value="Bacteria"/>
</dbReference>
<proteinExistence type="predicted"/>
<organism evidence="6 7">
    <name type="scientific">Koribacter versatilis (strain Ellin345)</name>
    <dbReference type="NCBI Taxonomy" id="204669"/>
    <lineage>
        <taxon>Bacteria</taxon>
        <taxon>Pseudomonadati</taxon>
        <taxon>Acidobacteriota</taxon>
        <taxon>Terriglobia</taxon>
        <taxon>Terriglobales</taxon>
        <taxon>Candidatus Korobacteraceae</taxon>
        <taxon>Candidatus Korobacter</taxon>
    </lineage>
</organism>
<dbReference type="GO" id="GO:0009055">
    <property type="term" value="F:electron transfer activity"/>
    <property type="evidence" value="ECO:0007669"/>
    <property type="project" value="InterPro"/>
</dbReference>
<keyword evidence="2 4" id="KW-0479">Metal-binding</keyword>
<dbReference type="GO" id="GO:0046872">
    <property type="term" value="F:metal ion binding"/>
    <property type="evidence" value="ECO:0007669"/>
    <property type="project" value="UniProtKB-KW"/>
</dbReference>
<dbReference type="InterPro" id="IPR036909">
    <property type="entry name" value="Cyt_c-like_dom_sf"/>
</dbReference>
<evidence type="ECO:0000256" key="1">
    <source>
        <dbReference type="ARBA" id="ARBA00022617"/>
    </source>
</evidence>
<sequence length="155" mass="17366">MVVVLVVMLTVIALMRFDLAALPEPGPVETRLANLSKRYFVYRSSRQGIPPRPMDTKASVVSGSTQYGLDCDVCHAADGRSQQPPGQLMYPRATDLTSKQVQSYSDQELFWIIQNGIRYTGMPGFRDVESPDHIWDVVNYVRTLPAQSKEGDETK</sequence>
<evidence type="ECO:0000313" key="7">
    <source>
        <dbReference type="Proteomes" id="UP000002432"/>
    </source>
</evidence>
<dbReference type="Gene3D" id="1.10.760.10">
    <property type="entry name" value="Cytochrome c-like domain"/>
    <property type="match status" value="1"/>
</dbReference>
<dbReference type="STRING" id="204669.Acid345_3705"/>
<keyword evidence="1 4" id="KW-0349">Heme</keyword>
<evidence type="ECO:0000256" key="3">
    <source>
        <dbReference type="ARBA" id="ARBA00023004"/>
    </source>
</evidence>
<dbReference type="Pfam" id="PF13442">
    <property type="entry name" value="Cytochrome_CBB3"/>
    <property type="match status" value="1"/>
</dbReference>
<dbReference type="HOGENOM" id="CLU_101159_2_1_0"/>
<accession>Q1IK94</accession>
<evidence type="ECO:0000256" key="2">
    <source>
        <dbReference type="ARBA" id="ARBA00022723"/>
    </source>
</evidence>
<name>Q1IK94_KORVE</name>
<dbReference type="GO" id="GO:0020037">
    <property type="term" value="F:heme binding"/>
    <property type="evidence" value="ECO:0007669"/>
    <property type="project" value="InterPro"/>
</dbReference>
<dbReference type="EMBL" id="CP000360">
    <property type="protein sequence ID" value="ABF42706.1"/>
    <property type="molecule type" value="Genomic_DNA"/>
</dbReference>
<feature type="domain" description="Cytochrome c" evidence="5">
    <location>
        <begin position="58"/>
        <end position="145"/>
    </location>
</feature>
<keyword evidence="3 4" id="KW-0408">Iron</keyword>
<dbReference type="EnsemblBacteria" id="ABF42706">
    <property type="protein sequence ID" value="ABF42706"/>
    <property type="gene ID" value="Acid345_3705"/>
</dbReference>
<dbReference type="InterPro" id="IPR009056">
    <property type="entry name" value="Cyt_c-like_dom"/>
</dbReference>
<keyword evidence="7" id="KW-1185">Reference proteome</keyword>
<evidence type="ECO:0000256" key="4">
    <source>
        <dbReference type="PROSITE-ProRule" id="PRU00433"/>
    </source>
</evidence>
<gene>
    <name evidence="6" type="ordered locus">Acid345_3705</name>
</gene>
<dbReference type="AlphaFoldDB" id="Q1IK94"/>
<dbReference type="Proteomes" id="UP000002432">
    <property type="component" value="Chromosome"/>
</dbReference>
<protein>
    <recommendedName>
        <fullName evidence="5">Cytochrome c domain-containing protein</fullName>
    </recommendedName>
</protein>
<dbReference type="PROSITE" id="PS51007">
    <property type="entry name" value="CYTC"/>
    <property type="match status" value="1"/>
</dbReference>
<reference evidence="6 7" key="1">
    <citation type="journal article" date="2009" name="Appl. Environ. Microbiol.">
        <title>Three genomes from the phylum Acidobacteria provide insight into the lifestyles of these microorganisms in soils.</title>
        <authorList>
            <person name="Ward N.L."/>
            <person name="Challacombe J.F."/>
            <person name="Janssen P.H."/>
            <person name="Henrissat B."/>
            <person name="Coutinho P.M."/>
            <person name="Wu M."/>
            <person name="Xie G."/>
            <person name="Haft D.H."/>
            <person name="Sait M."/>
            <person name="Badger J."/>
            <person name="Barabote R.D."/>
            <person name="Bradley B."/>
            <person name="Brettin T.S."/>
            <person name="Brinkac L.M."/>
            <person name="Bruce D."/>
            <person name="Creasy T."/>
            <person name="Daugherty S.C."/>
            <person name="Davidsen T.M."/>
            <person name="DeBoy R.T."/>
            <person name="Detter J.C."/>
            <person name="Dodson R.J."/>
            <person name="Durkin A.S."/>
            <person name="Ganapathy A."/>
            <person name="Gwinn-Giglio M."/>
            <person name="Han C.S."/>
            <person name="Khouri H."/>
            <person name="Kiss H."/>
            <person name="Kothari S.P."/>
            <person name="Madupu R."/>
            <person name="Nelson K.E."/>
            <person name="Nelson W.C."/>
            <person name="Paulsen I."/>
            <person name="Penn K."/>
            <person name="Ren Q."/>
            <person name="Rosovitz M.J."/>
            <person name="Selengut J.D."/>
            <person name="Shrivastava S."/>
            <person name="Sullivan S.A."/>
            <person name="Tapia R."/>
            <person name="Thompson L.S."/>
            <person name="Watkins K.L."/>
            <person name="Yang Q."/>
            <person name="Yu C."/>
            <person name="Zafar N."/>
            <person name="Zhou L."/>
            <person name="Kuske C.R."/>
        </authorList>
    </citation>
    <scope>NUCLEOTIDE SEQUENCE [LARGE SCALE GENOMIC DNA]</scope>
    <source>
        <strain evidence="6 7">Ellin345</strain>
    </source>
</reference>
<evidence type="ECO:0000259" key="5">
    <source>
        <dbReference type="PROSITE" id="PS51007"/>
    </source>
</evidence>
<evidence type="ECO:0000313" key="6">
    <source>
        <dbReference type="EMBL" id="ABF42706.1"/>
    </source>
</evidence>